<dbReference type="PANTHER" id="PTHR47926">
    <property type="entry name" value="PENTATRICOPEPTIDE REPEAT-CONTAINING PROTEIN"/>
    <property type="match status" value="1"/>
</dbReference>
<dbReference type="GO" id="GO:0009451">
    <property type="term" value="P:RNA modification"/>
    <property type="evidence" value="ECO:0007669"/>
    <property type="project" value="InterPro"/>
</dbReference>
<protein>
    <submittedName>
        <fullName evidence="5">Pentatricopeptide repeat-containing protein At5g40405</fullName>
    </submittedName>
</protein>
<dbReference type="GO" id="GO:0008270">
    <property type="term" value="F:zinc ion binding"/>
    <property type="evidence" value="ECO:0007669"/>
    <property type="project" value="InterPro"/>
</dbReference>
<dbReference type="FunCoup" id="A0A6I9RLZ3">
    <property type="interactions" value="142"/>
</dbReference>
<feature type="domain" description="DYW" evidence="3">
    <location>
        <begin position="524"/>
        <end position="616"/>
    </location>
</feature>
<evidence type="ECO:0000256" key="2">
    <source>
        <dbReference type="PROSITE-ProRule" id="PRU00708"/>
    </source>
</evidence>
<dbReference type="Pfam" id="PF20430">
    <property type="entry name" value="Eplus_motif"/>
    <property type="match status" value="1"/>
</dbReference>
<dbReference type="InterPro" id="IPR002885">
    <property type="entry name" value="PPR_rpt"/>
</dbReference>
<keyword evidence="1" id="KW-0677">Repeat</keyword>
<dbReference type="AlphaFoldDB" id="A0A6I9RLZ3"/>
<dbReference type="OrthoDB" id="411581at2759"/>
<dbReference type="GeneID" id="105047803"/>
<dbReference type="PROSITE" id="PS51375">
    <property type="entry name" value="PPR"/>
    <property type="match status" value="2"/>
</dbReference>
<dbReference type="InParanoid" id="A0A6I9RLZ3"/>
<reference evidence="5" key="1">
    <citation type="submission" date="2025-08" db="UniProtKB">
        <authorList>
            <consortium name="RefSeq"/>
        </authorList>
    </citation>
    <scope>IDENTIFICATION</scope>
</reference>
<dbReference type="Gene3D" id="1.25.40.10">
    <property type="entry name" value="Tetratricopeptide repeat domain"/>
    <property type="match status" value="3"/>
</dbReference>
<dbReference type="Pfam" id="PF20431">
    <property type="entry name" value="E_motif"/>
    <property type="match status" value="1"/>
</dbReference>
<dbReference type="Pfam" id="PF14432">
    <property type="entry name" value="DYW_deaminase"/>
    <property type="match status" value="1"/>
</dbReference>
<proteinExistence type="predicted"/>
<dbReference type="Pfam" id="PF01535">
    <property type="entry name" value="PPR"/>
    <property type="match status" value="2"/>
</dbReference>
<dbReference type="FunFam" id="1.25.40.10:FF:000184">
    <property type="entry name" value="Pentatricopeptide repeat-containing protein, chloroplastic"/>
    <property type="match status" value="1"/>
</dbReference>
<evidence type="ECO:0000256" key="1">
    <source>
        <dbReference type="ARBA" id="ARBA00022737"/>
    </source>
</evidence>
<feature type="repeat" description="PPR" evidence="2">
    <location>
        <begin position="208"/>
        <end position="242"/>
    </location>
</feature>
<dbReference type="PANTHER" id="PTHR47926:SF379">
    <property type="entry name" value="TETRATRICOPEPTIDE-LIKE HELICAL DOMAIN SUPERFAMILY"/>
    <property type="match status" value="1"/>
</dbReference>
<evidence type="ECO:0000313" key="5">
    <source>
        <dbReference type="RefSeq" id="XP_010925188.1"/>
    </source>
</evidence>
<dbReference type="InterPro" id="IPR032867">
    <property type="entry name" value="DYW_dom"/>
</dbReference>
<dbReference type="FunFam" id="1.25.40.10:FF:000348">
    <property type="entry name" value="Pentatricopeptide repeat-containing protein chloroplastic"/>
    <property type="match status" value="1"/>
</dbReference>
<gene>
    <name evidence="5" type="primary">LOC105047803</name>
</gene>
<evidence type="ECO:0000259" key="3">
    <source>
        <dbReference type="Pfam" id="PF14432"/>
    </source>
</evidence>
<organism evidence="4 5">
    <name type="scientific">Elaeis guineensis var. tenera</name>
    <name type="common">Oil palm</name>
    <dbReference type="NCBI Taxonomy" id="51953"/>
    <lineage>
        <taxon>Eukaryota</taxon>
        <taxon>Viridiplantae</taxon>
        <taxon>Streptophyta</taxon>
        <taxon>Embryophyta</taxon>
        <taxon>Tracheophyta</taxon>
        <taxon>Spermatophyta</taxon>
        <taxon>Magnoliopsida</taxon>
        <taxon>Liliopsida</taxon>
        <taxon>Arecaceae</taxon>
        <taxon>Arecoideae</taxon>
        <taxon>Cocoseae</taxon>
        <taxon>Elaeidinae</taxon>
        <taxon>Elaeis</taxon>
    </lineage>
</organism>
<dbReference type="RefSeq" id="XP_010925188.1">
    <property type="nucleotide sequence ID" value="XM_010926886.1"/>
</dbReference>
<dbReference type="InterPro" id="IPR011990">
    <property type="entry name" value="TPR-like_helical_dom_sf"/>
</dbReference>
<keyword evidence="4" id="KW-1185">Reference proteome</keyword>
<dbReference type="GO" id="GO:0003723">
    <property type="term" value="F:RNA binding"/>
    <property type="evidence" value="ECO:0007669"/>
    <property type="project" value="InterPro"/>
</dbReference>
<accession>A0A6I9RLZ3</accession>
<dbReference type="InterPro" id="IPR046960">
    <property type="entry name" value="PPR_At4g14850-like_plant"/>
</dbReference>
<dbReference type="KEGG" id="egu:105047803"/>
<feature type="repeat" description="PPR" evidence="2">
    <location>
        <begin position="309"/>
        <end position="343"/>
    </location>
</feature>
<dbReference type="Proteomes" id="UP000504607">
    <property type="component" value="Chromosome 6"/>
</dbReference>
<dbReference type="NCBIfam" id="TIGR00756">
    <property type="entry name" value="PPR"/>
    <property type="match status" value="2"/>
</dbReference>
<dbReference type="InterPro" id="IPR046848">
    <property type="entry name" value="E_motif"/>
</dbReference>
<dbReference type="InterPro" id="IPR046849">
    <property type="entry name" value="E2_motif"/>
</dbReference>
<evidence type="ECO:0000313" key="4">
    <source>
        <dbReference type="Proteomes" id="UP000504607"/>
    </source>
</evidence>
<sequence>MTSLRNLIPRHSPLSLLDSTTTLPQVHQIHAQLLVNGHLNDPPFFAKFVATLALSLPHFLPYSHHLLAHSPHPPSLFALNSLIRAHSKAPTPHRAFLFYHQILHSSALSPDHYTFTFLVRASAQAACAAAGTAVHGSALKRGLAADPHVQSGLIHMYAEFALPDAARRVYSELHCPDVVAQTAMVGALAGSGEVDLARELFDGMPQRDHVAWNAMIAGYSQVGRSKEALELFSLMQTEGVRVGEATMVSVLTACAHLGALAQGKWVHGYIQKNKIRIAVMLGTALIDMYSKCGDMRRAMEVFWSMGEKNVYTWSSAICGLAMNGAGKECLELFELMKQEHVQPNGVTFISVLRGCSVAGLVDKGREHFDSMRDEHGIEPWYEHYGCIVDLYGRAGQLDDAVNFINAMPIEPHVGAWGALLNACRIHKNIELGEFATRKILELESKNDGAYVLLSNIYADSRNWKGVSSIRESMKAEGVSKEPGCSVIEVGGKVHEFFVGDRSHPRYKEIELMLEEMSRRLRLAGYVARTNEVLFDIEEEEKEDALCWHSEKLAIAFGLIALGEGVTIRIVKNLRVCLDCHDATKFISKVFEREIVVRDRNRFHHFKDGACSCMDYW</sequence>
<name>A0A6I9RLZ3_ELAGV</name>
<dbReference type="Pfam" id="PF13041">
    <property type="entry name" value="PPR_2"/>
    <property type="match status" value="2"/>
</dbReference>